<dbReference type="PANTHER" id="PTHR46270:SF2">
    <property type="entry name" value="TIR DOMAIN-CONTAINING PROTEIN"/>
    <property type="match status" value="1"/>
</dbReference>
<dbReference type="Proteomes" id="UP000681722">
    <property type="component" value="Unassembled WGS sequence"/>
</dbReference>
<dbReference type="GO" id="GO:0007165">
    <property type="term" value="P:signal transduction"/>
    <property type="evidence" value="ECO:0007669"/>
    <property type="project" value="InterPro"/>
</dbReference>
<dbReference type="Pfam" id="PF13676">
    <property type="entry name" value="TIR_2"/>
    <property type="match status" value="1"/>
</dbReference>
<dbReference type="EMBL" id="CAJOBC010008904">
    <property type="protein sequence ID" value="CAF3974054.1"/>
    <property type="molecule type" value="Genomic_DNA"/>
</dbReference>
<evidence type="ECO:0000259" key="1">
    <source>
        <dbReference type="Pfam" id="PF13676"/>
    </source>
</evidence>
<protein>
    <recommendedName>
        <fullName evidence="1">TIR domain-containing protein</fullName>
    </recommendedName>
</protein>
<dbReference type="InterPro" id="IPR000157">
    <property type="entry name" value="TIR_dom"/>
</dbReference>
<gene>
    <name evidence="2" type="ORF">GPM918_LOCUS24164</name>
    <name evidence="3" type="ORF">SRO942_LOCUS24160</name>
</gene>
<dbReference type="Proteomes" id="UP000663829">
    <property type="component" value="Unassembled WGS sequence"/>
</dbReference>
<dbReference type="AlphaFoldDB" id="A0A814WX25"/>
<dbReference type="InterPro" id="IPR035897">
    <property type="entry name" value="Toll_tir_struct_dom_sf"/>
</dbReference>
<feature type="domain" description="TIR" evidence="1">
    <location>
        <begin position="2"/>
        <end position="69"/>
    </location>
</feature>
<accession>A0A814WX25</accession>
<dbReference type="OrthoDB" id="2148946at2759"/>
<dbReference type="Gene3D" id="2.60.120.920">
    <property type="match status" value="1"/>
</dbReference>
<name>A0A814WX25_9BILA</name>
<organism evidence="2 4">
    <name type="scientific">Didymodactylos carnosus</name>
    <dbReference type="NCBI Taxonomy" id="1234261"/>
    <lineage>
        <taxon>Eukaryota</taxon>
        <taxon>Metazoa</taxon>
        <taxon>Spiralia</taxon>
        <taxon>Gnathifera</taxon>
        <taxon>Rotifera</taxon>
        <taxon>Eurotatoria</taxon>
        <taxon>Bdelloidea</taxon>
        <taxon>Philodinida</taxon>
        <taxon>Philodinidae</taxon>
        <taxon>Didymodactylos</taxon>
    </lineage>
</organism>
<dbReference type="InterPro" id="IPR043136">
    <property type="entry name" value="B30.2/SPRY_sf"/>
</dbReference>
<evidence type="ECO:0000313" key="2">
    <source>
        <dbReference type="EMBL" id="CAF1210023.1"/>
    </source>
</evidence>
<reference evidence="2" key="1">
    <citation type="submission" date="2021-02" db="EMBL/GenBank/DDBJ databases">
        <authorList>
            <person name="Nowell W R."/>
        </authorList>
    </citation>
    <scope>NUCLEOTIDE SEQUENCE</scope>
</reference>
<evidence type="ECO:0000313" key="4">
    <source>
        <dbReference type="Proteomes" id="UP000663829"/>
    </source>
</evidence>
<dbReference type="PANTHER" id="PTHR46270">
    <property type="entry name" value="ARMADILLO-TYPE FOLD-RELATED"/>
    <property type="match status" value="1"/>
</dbReference>
<evidence type="ECO:0000313" key="3">
    <source>
        <dbReference type="EMBL" id="CAF3974054.1"/>
    </source>
</evidence>
<keyword evidence="4" id="KW-1185">Reference proteome</keyword>
<comment type="caution">
    <text evidence="2">The sequence shown here is derived from an EMBL/GenBank/DDBJ whole genome shotgun (WGS) entry which is preliminary data.</text>
</comment>
<dbReference type="SUPFAM" id="SSF52200">
    <property type="entry name" value="Toll/Interleukin receptor TIR domain"/>
    <property type="match status" value="1"/>
</dbReference>
<proteinExistence type="predicted"/>
<sequence>MAVGVDKAAALCCFLTPQYQNSMNCQRELQCAADKRLIIIPCRLSPNWTPSDWLSIILAGILYLDFTDINDSNFDIKANELYNAIQTRIGSQMNLSALNTNVTPTTTADLDTNDKFGLVRGSVRLANDGRMAIHEGTSLSTAEIRGQRLYNSGIHRIEMKIEAMTKDNVWVYIGIISSTTPIETILAYKSSSSYGWVLGTDQIYAKGRQQVDFSNVGHFFGSNVNDDTQWYDSGSFKWYNYCSADYQGPWVTDSCGRRWGWENNCSCIDRSVPSGMPANVATIELIIDCNNKKIILINKRTYKQAELTIDTAYCMFSWQLSVALCANGDRISVI</sequence>
<dbReference type="EMBL" id="CAJNOQ010008905">
    <property type="protein sequence ID" value="CAF1210023.1"/>
    <property type="molecule type" value="Genomic_DNA"/>
</dbReference>